<organism evidence="1 2">
    <name type="scientific">Actinomadura litoris</name>
    <dbReference type="NCBI Taxonomy" id="2678616"/>
    <lineage>
        <taxon>Bacteria</taxon>
        <taxon>Bacillati</taxon>
        <taxon>Actinomycetota</taxon>
        <taxon>Actinomycetes</taxon>
        <taxon>Streptosporangiales</taxon>
        <taxon>Thermomonosporaceae</taxon>
        <taxon>Actinomadura</taxon>
    </lineage>
</organism>
<protein>
    <submittedName>
        <fullName evidence="1">Uncharacterized protein</fullName>
    </submittedName>
</protein>
<evidence type="ECO:0000313" key="1">
    <source>
        <dbReference type="EMBL" id="MUN35897.1"/>
    </source>
</evidence>
<keyword evidence="2" id="KW-1185">Reference proteome</keyword>
<proteinExistence type="predicted"/>
<evidence type="ECO:0000313" key="2">
    <source>
        <dbReference type="Proteomes" id="UP000432015"/>
    </source>
</evidence>
<sequence length="243" mass="26711">MASDEYYIVSAVKIRFEDGAAVCAAARSELARLKERHGDDTELQRFFTAPPESPASAMLWLASPTRLKYLYPGLDVQAESQFFARADVLKPIPPAHDPLDAFWDQARRQLDPPAPPSDTPTMRFVGTSEDSDTFTVGLAEQPDGGGQCLLFMGPLADDPDAETYCLSTESAATRYGGVRECVLEDDLLRIKLSRAAARELGIGPELAITLEFAEATALEELRDGLRRVLASGPRRNRPKRLEL</sequence>
<dbReference type="EMBL" id="WOFH01000002">
    <property type="protein sequence ID" value="MUN35897.1"/>
    <property type="molecule type" value="Genomic_DNA"/>
</dbReference>
<dbReference type="AlphaFoldDB" id="A0A7K1KV18"/>
<gene>
    <name evidence="1" type="ORF">GNZ18_04685</name>
</gene>
<dbReference type="InterPro" id="IPR028962">
    <property type="entry name" value="Imm10"/>
</dbReference>
<dbReference type="Proteomes" id="UP000432015">
    <property type="component" value="Unassembled WGS sequence"/>
</dbReference>
<name>A0A7K1KV18_9ACTN</name>
<accession>A0A7K1KV18</accession>
<comment type="caution">
    <text evidence="1">The sequence shown here is derived from an EMBL/GenBank/DDBJ whole genome shotgun (WGS) entry which is preliminary data.</text>
</comment>
<reference evidence="1 2" key="1">
    <citation type="submission" date="2019-11" db="EMBL/GenBank/DDBJ databases">
        <authorList>
            <person name="Cao P."/>
        </authorList>
    </citation>
    <scope>NUCLEOTIDE SEQUENCE [LARGE SCALE GENOMIC DNA]</scope>
    <source>
        <strain evidence="1 2">NEAU-AAG5</strain>
    </source>
</reference>
<dbReference type="RefSeq" id="WP_156214891.1">
    <property type="nucleotide sequence ID" value="NZ_WOFH01000002.1"/>
</dbReference>
<dbReference type="Pfam" id="PF15588">
    <property type="entry name" value="Imm10"/>
    <property type="match status" value="1"/>
</dbReference>